<comment type="caution">
    <text evidence="7">The sequence shown here is derived from an EMBL/GenBank/DDBJ whole genome shotgun (WGS) entry which is preliminary data.</text>
</comment>
<keyword evidence="3 6" id="KW-0812">Transmembrane</keyword>
<evidence type="ECO:0000256" key="1">
    <source>
        <dbReference type="ARBA" id="ARBA00004651"/>
    </source>
</evidence>
<keyword evidence="2" id="KW-1003">Cell membrane</keyword>
<dbReference type="GO" id="GO:0015171">
    <property type="term" value="F:amino acid transmembrane transporter activity"/>
    <property type="evidence" value="ECO:0007669"/>
    <property type="project" value="TreeGrafter"/>
</dbReference>
<feature type="transmembrane region" description="Helical" evidence="6">
    <location>
        <begin position="41"/>
        <end position="62"/>
    </location>
</feature>
<keyword evidence="4 6" id="KW-1133">Transmembrane helix</keyword>
<protein>
    <submittedName>
        <fullName evidence="7">Threonine transporter</fullName>
    </submittedName>
</protein>
<proteinExistence type="predicted"/>
<evidence type="ECO:0000313" key="7">
    <source>
        <dbReference type="EMBL" id="OWY34468.1"/>
    </source>
</evidence>
<evidence type="ECO:0000256" key="6">
    <source>
        <dbReference type="SAM" id="Phobius"/>
    </source>
</evidence>
<reference evidence="7 8" key="1">
    <citation type="journal article" date="2010" name="Int. J. Syst. Evol. Microbiol.">
        <title>Reclassification of Herbaspirillum putei as a later heterotypic synonym of Herbaspirillum huttiense, with the description of H. huttiense subsp. huttiense subsp. nov. and H. huttiense subsp. putei subsp. nov., comb. nov., and description of Herbaspirillum aquaticum sp. nov.</title>
        <authorList>
            <person name="Dobritsa A.P."/>
            <person name="Reddy M.C."/>
            <person name="Samadpour M."/>
        </authorList>
    </citation>
    <scope>NUCLEOTIDE SEQUENCE [LARGE SCALE GENOMIC DNA]</scope>
    <source>
        <strain evidence="7 8">IEH 4430</strain>
    </source>
</reference>
<sequence>MQHLAEMIGLAATLSLATMSPGPSFVMVARTSVGGGRPNGLLAALGMGIGGVLFAAAALLGLQAVLLAVPSLYLVLKFGGGVYLAYMGWRIWRGARTPLMADDIAPRDQSPSLSRRSLWLGLVTQISNPKTAIAYTSVFAAFLPAQTSLSFKALTLLLVFVIEAGWYGLVAVALSSSRPRRWYVQGKHWFDRIAGGVMITLGFRLLLSRTGP</sequence>
<evidence type="ECO:0000256" key="4">
    <source>
        <dbReference type="ARBA" id="ARBA00022989"/>
    </source>
</evidence>
<evidence type="ECO:0000256" key="5">
    <source>
        <dbReference type="ARBA" id="ARBA00023136"/>
    </source>
</evidence>
<dbReference type="Proteomes" id="UP000214747">
    <property type="component" value="Unassembled WGS sequence"/>
</dbReference>
<dbReference type="InterPro" id="IPR001123">
    <property type="entry name" value="LeuE-type"/>
</dbReference>
<name>A0A225STF6_9BURK</name>
<organism evidence="7 8">
    <name type="scientific">Herbaspirillum aquaticum</name>
    <dbReference type="NCBI Taxonomy" id="568783"/>
    <lineage>
        <taxon>Bacteria</taxon>
        <taxon>Pseudomonadati</taxon>
        <taxon>Pseudomonadota</taxon>
        <taxon>Betaproteobacteria</taxon>
        <taxon>Burkholderiales</taxon>
        <taxon>Oxalobacteraceae</taxon>
        <taxon>Herbaspirillum</taxon>
    </lineage>
</organism>
<gene>
    <name evidence="7" type="ORF">CEJ45_11520</name>
</gene>
<dbReference type="EMBL" id="NJGV01000009">
    <property type="protein sequence ID" value="OWY34468.1"/>
    <property type="molecule type" value="Genomic_DNA"/>
</dbReference>
<comment type="subcellular location">
    <subcellularLocation>
        <location evidence="1">Cell membrane</location>
        <topology evidence="1">Multi-pass membrane protein</topology>
    </subcellularLocation>
</comment>
<evidence type="ECO:0000313" key="8">
    <source>
        <dbReference type="Proteomes" id="UP000214747"/>
    </source>
</evidence>
<dbReference type="AlphaFoldDB" id="A0A225STF6"/>
<dbReference type="Pfam" id="PF01810">
    <property type="entry name" value="LysE"/>
    <property type="match status" value="1"/>
</dbReference>
<dbReference type="GO" id="GO:0005886">
    <property type="term" value="C:plasma membrane"/>
    <property type="evidence" value="ECO:0007669"/>
    <property type="project" value="UniProtKB-SubCell"/>
</dbReference>
<evidence type="ECO:0000256" key="3">
    <source>
        <dbReference type="ARBA" id="ARBA00022692"/>
    </source>
</evidence>
<keyword evidence="8" id="KW-1185">Reference proteome</keyword>
<accession>A0A225STF6</accession>
<feature type="transmembrane region" description="Helical" evidence="6">
    <location>
        <begin position="74"/>
        <end position="92"/>
    </location>
</feature>
<dbReference type="RefSeq" id="WP_088755252.1">
    <property type="nucleotide sequence ID" value="NZ_NJGV01000009.1"/>
</dbReference>
<dbReference type="PANTHER" id="PTHR30086">
    <property type="entry name" value="ARGININE EXPORTER PROTEIN ARGO"/>
    <property type="match status" value="1"/>
</dbReference>
<evidence type="ECO:0000256" key="2">
    <source>
        <dbReference type="ARBA" id="ARBA00022475"/>
    </source>
</evidence>
<feature type="transmembrane region" description="Helical" evidence="6">
    <location>
        <begin position="189"/>
        <end position="207"/>
    </location>
</feature>
<dbReference type="PANTHER" id="PTHR30086:SF16">
    <property type="entry name" value="AMINO ACID EFFLUX PERMEASE RHTB FAMILY"/>
    <property type="match status" value="1"/>
</dbReference>
<keyword evidence="5 6" id="KW-0472">Membrane</keyword>
<feature type="transmembrane region" description="Helical" evidence="6">
    <location>
        <begin position="153"/>
        <end position="177"/>
    </location>
</feature>